<reference evidence="3 4" key="1">
    <citation type="submission" date="2021-03" db="EMBL/GenBank/DDBJ databases">
        <title>Genomic Encyclopedia of Type Strains, Phase IV (KMG-IV): sequencing the most valuable type-strain genomes for metagenomic binning, comparative biology and taxonomic classification.</title>
        <authorList>
            <person name="Goeker M."/>
        </authorList>
    </citation>
    <scope>NUCLEOTIDE SEQUENCE [LARGE SCALE GENOMIC DNA]</scope>
    <source>
        <strain evidence="3 4">DSM 40499</strain>
    </source>
</reference>
<keyword evidence="4" id="KW-1185">Reference proteome</keyword>
<evidence type="ECO:0000313" key="4">
    <source>
        <dbReference type="Proteomes" id="UP001519309"/>
    </source>
</evidence>
<dbReference type="EMBL" id="JAGGLP010000004">
    <property type="protein sequence ID" value="MBP2049572.1"/>
    <property type="molecule type" value="Genomic_DNA"/>
</dbReference>
<evidence type="ECO:0000313" key="3">
    <source>
        <dbReference type="EMBL" id="MBP2049572.1"/>
    </source>
</evidence>
<name>A0ABS4LQ87_9ACTN</name>
<sequence>MKYDISLDAEAVRVARSSSGIVAGLTAAAVAAVGFLAYQAQATVPASLGGRPGAGASPSATATKAPRDRRNPAALPRGSGAGERVVYSVDDDRVWLVDERGRVQHGFGVHPGSVDPTPGKYWVTSRSNTATGTDGIPIEHVVRFTTVSGVTIGFSAAVGGGTGLADETVKTGGIRETRADGDAMWRFATIGVPVVVIR</sequence>
<accession>A0ABS4LQ87</accession>
<feature type="compositionally biased region" description="Low complexity" evidence="1">
    <location>
        <begin position="47"/>
        <end position="64"/>
    </location>
</feature>
<keyword evidence="2" id="KW-1133">Transmembrane helix</keyword>
<feature type="transmembrane region" description="Helical" evidence="2">
    <location>
        <begin position="21"/>
        <end position="38"/>
    </location>
</feature>
<gene>
    <name evidence="3" type="ORF">J2Z21_002503</name>
</gene>
<feature type="region of interest" description="Disordered" evidence="1">
    <location>
        <begin position="47"/>
        <end position="80"/>
    </location>
</feature>
<evidence type="ECO:0000256" key="2">
    <source>
        <dbReference type="SAM" id="Phobius"/>
    </source>
</evidence>
<evidence type="ECO:0000256" key="1">
    <source>
        <dbReference type="SAM" id="MobiDB-lite"/>
    </source>
</evidence>
<protein>
    <recommendedName>
        <fullName evidence="5">L,D-transpeptidase</fullName>
    </recommendedName>
</protein>
<keyword evidence="2" id="KW-0472">Membrane</keyword>
<comment type="caution">
    <text evidence="3">The sequence shown here is derived from an EMBL/GenBank/DDBJ whole genome shotgun (WGS) entry which is preliminary data.</text>
</comment>
<evidence type="ECO:0008006" key="5">
    <source>
        <dbReference type="Google" id="ProtNLM"/>
    </source>
</evidence>
<keyword evidence="2" id="KW-0812">Transmembrane</keyword>
<organism evidence="3 4">
    <name type="scientific">Streptomyces griseochromogenes</name>
    <dbReference type="NCBI Taxonomy" id="68214"/>
    <lineage>
        <taxon>Bacteria</taxon>
        <taxon>Bacillati</taxon>
        <taxon>Actinomycetota</taxon>
        <taxon>Actinomycetes</taxon>
        <taxon>Kitasatosporales</taxon>
        <taxon>Streptomycetaceae</taxon>
        <taxon>Streptomyces</taxon>
    </lineage>
</organism>
<proteinExistence type="predicted"/>
<dbReference type="Proteomes" id="UP001519309">
    <property type="component" value="Unassembled WGS sequence"/>
</dbReference>